<dbReference type="Proteomes" id="UP001177670">
    <property type="component" value="Unassembled WGS sequence"/>
</dbReference>
<evidence type="ECO:0000313" key="2">
    <source>
        <dbReference type="EMBL" id="KAK1122232.1"/>
    </source>
</evidence>
<organism evidence="2 3">
    <name type="scientific">Melipona bicolor</name>
    <dbReference type="NCBI Taxonomy" id="60889"/>
    <lineage>
        <taxon>Eukaryota</taxon>
        <taxon>Metazoa</taxon>
        <taxon>Ecdysozoa</taxon>
        <taxon>Arthropoda</taxon>
        <taxon>Hexapoda</taxon>
        <taxon>Insecta</taxon>
        <taxon>Pterygota</taxon>
        <taxon>Neoptera</taxon>
        <taxon>Endopterygota</taxon>
        <taxon>Hymenoptera</taxon>
        <taxon>Apocrita</taxon>
        <taxon>Aculeata</taxon>
        <taxon>Apoidea</taxon>
        <taxon>Anthophila</taxon>
        <taxon>Apidae</taxon>
        <taxon>Melipona</taxon>
    </lineage>
</organism>
<evidence type="ECO:0000256" key="1">
    <source>
        <dbReference type="SAM" id="MobiDB-lite"/>
    </source>
</evidence>
<reference evidence="2" key="1">
    <citation type="submission" date="2021-10" db="EMBL/GenBank/DDBJ databases">
        <title>Melipona bicolor Genome sequencing and assembly.</title>
        <authorList>
            <person name="Araujo N.S."/>
            <person name="Arias M.C."/>
        </authorList>
    </citation>
    <scope>NUCLEOTIDE SEQUENCE</scope>
    <source>
        <strain evidence="2">USP_2M_L1-L4_2017</strain>
        <tissue evidence="2">Whole body</tissue>
    </source>
</reference>
<protein>
    <submittedName>
        <fullName evidence="2">Uncharacterized protein</fullName>
    </submittedName>
</protein>
<evidence type="ECO:0000313" key="3">
    <source>
        <dbReference type="Proteomes" id="UP001177670"/>
    </source>
</evidence>
<feature type="compositionally biased region" description="Basic and acidic residues" evidence="1">
    <location>
        <begin position="29"/>
        <end position="46"/>
    </location>
</feature>
<feature type="compositionally biased region" description="Basic residues" evidence="1">
    <location>
        <begin position="87"/>
        <end position="113"/>
    </location>
</feature>
<accession>A0AA40FN88</accession>
<keyword evidence="3" id="KW-1185">Reference proteome</keyword>
<name>A0AA40FN88_9HYME</name>
<sequence length="143" mass="16643">MRTVEDTATEAAAVDAATTHQRATTGRHLVVDHNHDRDHDQRDRSTTIHLPTTPYHPVTIAADTNNNHDHHRNFEHHAAQRHDHWNKCKSPKQKKKQKKTKKKTEKNKKKKNERKTYETKPKALGQSSVIGKFVVYEKLYNAR</sequence>
<proteinExistence type="predicted"/>
<comment type="caution">
    <text evidence="2">The sequence shown here is derived from an EMBL/GenBank/DDBJ whole genome shotgun (WGS) entry which is preliminary data.</text>
</comment>
<gene>
    <name evidence="2" type="ORF">K0M31_009455</name>
</gene>
<dbReference type="EMBL" id="JAHYIQ010000023">
    <property type="protein sequence ID" value="KAK1122232.1"/>
    <property type="molecule type" value="Genomic_DNA"/>
</dbReference>
<feature type="compositionally biased region" description="Basic and acidic residues" evidence="1">
    <location>
        <begin position="75"/>
        <end position="86"/>
    </location>
</feature>
<feature type="region of interest" description="Disordered" evidence="1">
    <location>
        <begin position="1"/>
        <end position="130"/>
    </location>
</feature>
<feature type="compositionally biased region" description="Low complexity" evidence="1">
    <location>
        <begin position="9"/>
        <end position="19"/>
    </location>
</feature>
<dbReference type="AlphaFoldDB" id="A0AA40FN88"/>